<feature type="transmembrane region" description="Helical" evidence="1">
    <location>
        <begin position="47"/>
        <end position="73"/>
    </location>
</feature>
<evidence type="ECO:0000313" key="3">
    <source>
        <dbReference type="Proteomes" id="UP000009080"/>
    </source>
</evidence>
<keyword evidence="3" id="KW-1185">Reference proteome</keyword>
<dbReference type="Proteomes" id="UP000009080">
    <property type="component" value="Chromosome"/>
</dbReference>
<evidence type="ECO:0000313" key="2">
    <source>
        <dbReference type="EMBL" id="ACR13859.1"/>
    </source>
</evidence>
<name>C5BUA8_TERTT</name>
<protein>
    <submittedName>
        <fullName evidence="2">Uncharacterized protein</fullName>
    </submittedName>
</protein>
<keyword evidence="1" id="KW-0812">Transmembrane</keyword>
<dbReference type="HOGENOM" id="CLU_167614_1_0_6"/>
<dbReference type="OrthoDB" id="5986784at2"/>
<evidence type="ECO:0000256" key="1">
    <source>
        <dbReference type="SAM" id="Phobius"/>
    </source>
</evidence>
<dbReference type="KEGG" id="ttu:TERTU_1777"/>
<reference evidence="2 3" key="1">
    <citation type="journal article" date="2009" name="PLoS ONE">
        <title>The complete genome of Teredinibacter turnerae T7901: an intracellular endosymbiont of marine wood-boring bivalves (shipworms).</title>
        <authorList>
            <person name="Yang J.C."/>
            <person name="Madupu R."/>
            <person name="Durkin A.S."/>
            <person name="Ekborg N.A."/>
            <person name="Pedamallu C.S."/>
            <person name="Hostetler J.B."/>
            <person name="Radune D."/>
            <person name="Toms B.S."/>
            <person name="Henrissat B."/>
            <person name="Coutinho P.M."/>
            <person name="Schwarz S."/>
            <person name="Field L."/>
            <person name="Trindade-Silva A.E."/>
            <person name="Soares C.A.G."/>
            <person name="Elshahawi S."/>
            <person name="Hanora A."/>
            <person name="Schmidt E.W."/>
            <person name="Haygood M.G."/>
            <person name="Posfai J."/>
            <person name="Benner J."/>
            <person name="Madinger C."/>
            <person name="Nove J."/>
            <person name="Anton B."/>
            <person name="Chaudhary K."/>
            <person name="Foster J."/>
            <person name="Holman A."/>
            <person name="Kumar S."/>
            <person name="Lessard P.A."/>
            <person name="Luyten Y.A."/>
            <person name="Slatko B."/>
            <person name="Wood N."/>
            <person name="Wu B."/>
            <person name="Teplitski M."/>
            <person name="Mougous J.D."/>
            <person name="Ward N."/>
            <person name="Eisen J.A."/>
            <person name="Badger J.H."/>
            <person name="Distel D.L."/>
        </authorList>
    </citation>
    <scope>NUCLEOTIDE SEQUENCE [LARGE SCALE GENOMIC DNA]</scope>
    <source>
        <strain evidence="3">ATCC 39867 / T7901</strain>
    </source>
</reference>
<dbReference type="EMBL" id="CP001614">
    <property type="protein sequence ID" value="ACR13859.1"/>
    <property type="molecule type" value="Genomic_DNA"/>
</dbReference>
<keyword evidence="1" id="KW-0472">Membrane</keyword>
<organism evidence="2 3">
    <name type="scientific">Teredinibacter turnerae (strain ATCC 39867 / T7901)</name>
    <dbReference type="NCBI Taxonomy" id="377629"/>
    <lineage>
        <taxon>Bacteria</taxon>
        <taxon>Pseudomonadati</taxon>
        <taxon>Pseudomonadota</taxon>
        <taxon>Gammaproteobacteria</taxon>
        <taxon>Cellvibrionales</taxon>
        <taxon>Cellvibrionaceae</taxon>
        <taxon>Teredinibacter</taxon>
    </lineage>
</organism>
<dbReference type="RefSeq" id="WP_015819974.1">
    <property type="nucleotide sequence ID" value="NC_012997.1"/>
</dbReference>
<gene>
    <name evidence="2" type="ordered locus">TERTU_1777</name>
</gene>
<keyword evidence="1" id="KW-1133">Transmembrane helix</keyword>
<sequence>MKEKQFIKWENTLKKGKRNFILVNGIVSWGIPMFVIMTFFVNKPEEGNMSVVLICINALIWTLGGLAFGFFTWSASERMYKKELARRESA</sequence>
<accession>C5BUA8</accession>
<proteinExistence type="predicted"/>
<feature type="transmembrane region" description="Helical" evidence="1">
    <location>
        <begin position="21"/>
        <end position="41"/>
    </location>
</feature>
<dbReference type="AlphaFoldDB" id="C5BUA8"/>
<dbReference type="eggNOG" id="ENOG5033DWJ">
    <property type="taxonomic scope" value="Bacteria"/>
</dbReference>